<dbReference type="STRING" id="698757.Pogu_2134"/>
<dbReference type="KEGG" id="pog:Pogu_2134"/>
<keyword evidence="5" id="KW-1185">Reference proteome</keyword>
<dbReference type="PROSITE" id="PS50297">
    <property type="entry name" value="ANK_REP_REGION"/>
    <property type="match status" value="3"/>
</dbReference>
<accession>H6QCW5</accession>
<dbReference type="eggNOG" id="arCOG04004">
    <property type="taxonomic scope" value="Archaea"/>
</dbReference>
<keyword evidence="2 3" id="KW-0040">ANK repeat</keyword>
<dbReference type="Pfam" id="PF12796">
    <property type="entry name" value="Ank_2"/>
    <property type="match status" value="1"/>
</dbReference>
<name>H6QCW5_PYROT</name>
<evidence type="ECO:0000313" key="5">
    <source>
        <dbReference type="Proteomes" id="UP000009062"/>
    </source>
</evidence>
<evidence type="ECO:0000256" key="2">
    <source>
        <dbReference type="ARBA" id="ARBA00023043"/>
    </source>
</evidence>
<sequence length="455" mass="49470">MTEVVELKRAVVKNDVAALIKNPDLINYAGVPSGGLTPFQLAVVLDRVAIVKLILEHSPELANWADWRRRDELEKLKVFGVEAPNGTPLHDAAYFCRPEVAKLLLQYGADPDARDKHGNTPLHYAARRRCVAVVELLLDRGADPYAEGAFGRAPYDEASDPRVAYAFLRRGVSSLKLRRIIADYACHSEPDAEYIDVLSPEDAAFCANRQLAAKALERGRYDIAVAAAAQAGDVAIVERILAERPELAPLAFKFAASPAVVEAAERRYKPSAEELQALLEEAVERGHAELVAYLLNRGLSADCRLLALAKDGKILEAVLSRGTPRCDKPFSRFDSAELLEVLARYYAPTPEELCEALASGKAAKAELLAKYVKAADPKCVCMYFRPRIAAILVERGLLDPNARCGNSTILHLAASSCDRGLAELLLSRGADASTVDAQGRTAPEVACGELLDLFI</sequence>
<dbReference type="SMART" id="SM00248">
    <property type="entry name" value="ANK"/>
    <property type="match status" value="6"/>
</dbReference>
<feature type="repeat" description="ANK" evidence="3">
    <location>
        <begin position="84"/>
        <end position="116"/>
    </location>
</feature>
<dbReference type="PANTHER" id="PTHR24198:SF165">
    <property type="entry name" value="ANKYRIN REPEAT-CONTAINING PROTEIN-RELATED"/>
    <property type="match status" value="1"/>
</dbReference>
<keyword evidence="1" id="KW-0677">Repeat</keyword>
<dbReference type="PRINTS" id="PR01415">
    <property type="entry name" value="ANKYRIN"/>
</dbReference>
<dbReference type="InterPro" id="IPR002110">
    <property type="entry name" value="Ankyrin_rpt"/>
</dbReference>
<reference evidence="4 5" key="1">
    <citation type="journal article" date="2012" name="Stand. Genomic Sci.">
        <title>Complete genome sequence of Pyrobaculum oguniense.</title>
        <authorList>
            <person name="Bernick D.L."/>
            <person name="Karplus K."/>
            <person name="Lui L.M."/>
            <person name="Coker J.K."/>
            <person name="Murphy J.N."/>
            <person name="Chan P.P."/>
            <person name="Cozen A.E."/>
            <person name="Lowe T.M."/>
        </authorList>
    </citation>
    <scope>NUCLEOTIDE SEQUENCE [LARGE SCALE GENOMIC DNA]</scope>
    <source>
        <strain evidence="4 5">TE7</strain>
    </source>
</reference>
<dbReference type="Gene3D" id="1.25.40.20">
    <property type="entry name" value="Ankyrin repeat-containing domain"/>
    <property type="match status" value="2"/>
</dbReference>
<feature type="repeat" description="ANK" evidence="3">
    <location>
        <begin position="405"/>
        <end position="437"/>
    </location>
</feature>
<feature type="repeat" description="ANK" evidence="3">
    <location>
        <begin position="117"/>
        <end position="149"/>
    </location>
</feature>
<dbReference type="PROSITE" id="PS50088">
    <property type="entry name" value="ANK_REPEAT"/>
    <property type="match status" value="3"/>
</dbReference>
<dbReference type="SUPFAM" id="SSF48403">
    <property type="entry name" value="Ankyrin repeat"/>
    <property type="match status" value="1"/>
</dbReference>
<gene>
    <name evidence="4" type="ordered locus">Pogu_2134</name>
</gene>
<dbReference type="PANTHER" id="PTHR24198">
    <property type="entry name" value="ANKYRIN REPEAT AND PROTEIN KINASE DOMAIN-CONTAINING PROTEIN"/>
    <property type="match status" value="1"/>
</dbReference>
<organism evidence="4 5">
    <name type="scientific">Pyrobaculum oguniense (strain DSM 13380 / JCM 10595 / TE7)</name>
    <dbReference type="NCBI Taxonomy" id="698757"/>
    <lineage>
        <taxon>Archaea</taxon>
        <taxon>Thermoproteota</taxon>
        <taxon>Thermoprotei</taxon>
        <taxon>Thermoproteales</taxon>
        <taxon>Thermoproteaceae</taxon>
        <taxon>Pyrobaculum</taxon>
    </lineage>
</organism>
<protein>
    <submittedName>
        <fullName evidence="4">Ankyrin repeat protein</fullName>
    </submittedName>
</protein>
<dbReference type="InterPro" id="IPR036770">
    <property type="entry name" value="Ankyrin_rpt-contain_sf"/>
</dbReference>
<proteinExistence type="predicted"/>
<dbReference type="AlphaFoldDB" id="H6QCW5"/>
<evidence type="ECO:0000313" key="4">
    <source>
        <dbReference type="EMBL" id="AFA40161.1"/>
    </source>
</evidence>
<dbReference type="HOGENOM" id="CLU_582191_0_0_2"/>
<evidence type="ECO:0000256" key="1">
    <source>
        <dbReference type="ARBA" id="ARBA00022737"/>
    </source>
</evidence>
<evidence type="ECO:0000256" key="3">
    <source>
        <dbReference type="PROSITE-ProRule" id="PRU00023"/>
    </source>
</evidence>
<dbReference type="Proteomes" id="UP000009062">
    <property type="component" value="Chromosome"/>
</dbReference>
<dbReference type="Pfam" id="PF00023">
    <property type="entry name" value="Ank"/>
    <property type="match status" value="1"/>
</dbReference>
<dbReference type="EMBL" id="CP003316">
    <property type="protein sequence ID" value="AFA40161.1"/>
    <property type="molecule type" value="Genomic_DNA"/>
</dbReference>